<reference evidence="1 2" key="1">
    <citation type="submission" date="2019-12" db="EMBL/GenBank/DDBJ databases">
        <title>Enteriobacteria Tanzani isolates_8377-8380.</title>
        <authorList>
            <person name="Subbiah M."/>
            <person name="Call D."/>
        </authorList>
    </citation>
    <scope>NUCLEOTIDE SEQUENCE [LARGE SCALE GENOMIC DNA]</scope>
    <source>
        <strain evidence="1 2">8380wG1</strain>
    </source>
</reference>
<proteinExistence type="predicted"/>
<evidence type="ECO:0000313" key="2">
    <source>
        <dbReference type="Proteomes" id="UP000430387"/>
    </source>
</evidence>
<comment type="caution">
    <text evidence="1">The sequence shown here is derived from an EMBL/GenBank/DDBJ whole genome shotgun (WGS) entry which is preliminary data.</text>
</comment>
<protein>
    <recommendedName>
        <fullName evidence="3">SANT/Myb domain-containing protein</fullName>
    </recommendedName>
</protein>
<dbReference type="Proteomes" id="UP000430387">
    <property type="component" value="Unassembled WGS sequence"/>
</dbReference>
<evidence type="ECO:0000313" key="1">
    <source>
        <dbReference type="EMBL" id="MWR12605.1"/>
    </source>
</evidence>
<dbReference type="AlphaFoldDB" id="A0A6D0I677"/>
<gene>
    <name evidence="1" type="ORF">GQA06_02005</name>
</gene>
<dbReference type="EMBL" id="WTQJ01000009">
    <property type="protein sequence ID" value="MWR12605.1"/>
    <property type="molecule type" value="Genomic_DNA"/>
</dbReference>
<sequence length="210" mass="24041">MVMENKPKRMRTPWTIEDIRYLETHYGVKKTREIAAYLNRSATAVRAMAYLVGITAPVAVDWSETEIEIVRRDYPAGVALADICARLNGRAPKSVCWMARRLGLKRPGYWCAEEDEILRQYYPSEGVKVSRRLSGRKENAVKLRARELGVKFTGNGRLRLWTAEEWNVLSGNMALGPSALMKLLPGRSRCSVQRAMRRLQRMNAQKSVRQ</sequence>
<evidence type="ECO:0008006" key="3">
    <source>
        <dbReference type="Google" id="ProtNLM"/>
    </source>
</evidence>
<name>A0A6D0I677_ECOLX</name>
<accession>A0A6D0I677</accession>
<organism evidence="1 2">
    <name type="scientific">Escherichia coli</name>
    <dbReference type="NCBI Taxonomy" id="562"/>
    <lineage>
        <taxon>Bacteria</taxon>
        <taxon>Pseudomonadati</taxon>
        <taxon>Pseudomonadota</taxon>
        <taxon>Gammaproteobacteria</taxon>
        <taxon>Enterobacterales</taxon>
        <taxon>Enterobacteriaceae</taxon>
        <taxon>Escherichia</taxon>
    </lineage>
</organism>